<comment type="subunit">
    <text evidence="8">DNA polymerase III contains a core (composed of alpha, epsilon and theta chains) that associates with a tau subunit. This core dimerizes to form the POLIII' complex. PolIII' associates with the gamma complex (composed of gamma, delta, delta', psi and chi chains) and with the beta chain to form the complete DNA polymerase III complex.</text>
</comment>
<dbReference type="InterPro" id="IPR008921">
    <property type="entry name" value="DNA_pol3_clamp-load_cplx_C"/>
</dbReference>
<dbReference type="PANTHER" id="PTHR11669:SF0">
    <property type="entry name" value="PROTEIN STICHEL-LIKE 2"/>
    <property type="match status" value="1"/>
</dbReference>
<dbReference type="Gene3D" id="1.20.272.10">
    <property type="match status" value="1"/>
</dbReference>
<dbReference type="RefSeq" id="WP_283827285.1">
    <property type="nucleotide sequence ID" value="NZ_JASDDP010000019.1"/>
</dbReference>
<dbReference type="PRINTS" id="PR00300">
    <property type="entry name" value="CLPPROTEASEA"/>
</dbReference>
<dbReference type="CDD" id="cd18137">
    <property type="entry name" value="HLD_clamp_pol_III_gamma_tau"/>
    <property type="match status" value="1"/>
</dbReference>
<comment type="function">
    <text evidence="8">DNA polymerase III is a complex, multichain enzyme responsible for most of the replicative synthesis in bacteria. This DNA polymerase also exhibits 3' to 5' exonuclease activity.</text>
</comment>
<evidence type="ECO:0000313" key="11">
    <source>
        <dbReference type="Proteomes" id="UP001224428"/>
    </source>
</evidence>
<evidence type="ECO:0000259" key="9">
    <source>
        <dbReference type="SMART" id="SM00382"/>
    </source>
</evidence>
<dbReference type="SUPFAM" id="SSF48019">
    <property type="entry name" value="post-AAA+ oligomerization domain-like"/>
    <property type="match status" value="1"/>
</dbReference>
<gene>
    <name evidence="8 10" type="primary">dnaX</name>
    <name evidence="10" type="ORF">QLQ80_02015</name>
</gene>
<proteinExistence type="inferred from homology"/>
<keyword evidence="3 8" id="KW-0547">Nucleotide-binding</keyword>
<keyword evidence="11" id="KW-1185">Reference proteome</keyword>
<dbReference type="CDD" id="cd00009">
    <property type="entry name" value="AAA"/>
    <property type="match status" value="1"/>
</dbReference>
<dbReference type="GO" id="GO:0009360">
    <property type="term" value="C:DNA polymerase III complex"/>
    <property type="evidence" value="ECO:0007669"/>
    <property type="project" value="InterPro"/>
</dbReference>
<evidence type="ECO:0000313" key="10">
    <source>
        <dbReference type="EMBL" id="MDJ1645862.1"/>
    </source>
</evidence>
<dbReference type="InterPro" id="IPR027417">
    <property type="entry name" value="P-loop_NTPase"/>
</dbReference>
<dbReference type="PANTHER" id="PTHR11669">
    <property type="entry name" value="REPLICATION FACTOR C / DNA POLYMERASE III GAMMA-TAU SUBUNIT"/>
    <property type="match status" value="1"/>
</dbReference>
<dbReference type="AlphaFoldDB" id="A0AAJ1PTE4"/>
<dbReference type="GO" id="GO:0005524">
    <property type="term" value="F:ATP binding"/>
    <property type="evidence" value="ECO:0007669"/>
    <property type="project" value="UniProtKB-KW"/>
</dbReference>
<keyword evidence="2" id="KW-0479">Metal-binding</keyword>
<evidence type="ECO:0000256" key="6">
    <source>
        <dbReference type="ARBA" id="ARBA00022932"/>
    </source>
</evidence>
<protein>
    <recommendedName>
        <fullName evidence="8">DNA polymerase III subunit gamma/tau</fullName>
        <ecNumber evidence="8">2.7.7.7</ecNumber>
    </recommendedName>
</protein>
<dbReference type="GO" id="GO:0046872">
    <property type="term" value="F:metal ion binding"/>
    <property type="evidence" value="ECO:0007669"/>
    <property type="project" value="UniProtKB-KW"/>
</dbReference>
<dbReference type="EC" id="2.7.7.7" evidence="8"/>
<organism evidence="10 11">
    <name type="scientific">Mycoplasma phocimorsus</name>
    <dbReference type="NCBI Taxonomy" id="3045839"/>
    <lineage>
        <taxon>Bacteria</taxon>
        <taxon>Bacillati</taxon>
        <taxon>Mycoplasmatota</taxon>
        <taxon>Mollicutes</taxon>
        <taxon>Mycoplasmataceae</taxon>
        <taxon>Mycoplasma</taxon>
    </lineage>
</organism>
<dbReference type="Pfam" id="PF13177">
    <property type="entry name" value="DNA_pol3_delta2"/>
    <property type="match status" value="1"/>
</dbReference>
<keyword evidence="8" id="KW-0235">DNA replication</keyword>
<keyword evidence="8 10" id="KW-0808">Transferase</keyword>
<keyword evidence="5 8" id="KW-0067">ATP-binding</keyword>
<evidence type="ECO:0000256" key="2">
    <source>
        <dbReference type="ARBA" id="ARBA00022723"/>
    </source>
</evidence>
<name>A0AAJ1PTE4_9MOLU</name>
<accession>A0AAJ1PTE4</accession>
<reference evidence="10" key="1">
    <citation type="submission" date="2023-05" db="EMBL/GenBank/DDBJ databases">
        <title>Mycoplasma phocimorsus sp. nov., isolated from Scandinavian patients with seal finger or septic arthritis after contact with seals.</title>
        <authorList>
            <person name="Skafte-Holm A."/>
            <person name="Pedersen T.R."/>
            <person name="Froelund M."/>
            <person name="Stegger M."/>
            <person name="Qvortrup K."/>
            <person name="Michaels D.L."/>
            <person name="Brown D.R."/>
            <person name="Jensen J.S."/>
        </authorList>
    </citation>
    <scope>NUCLEOTIDE SEQUENCE</scope>
    <source>
        <strain evidence="10">M5725</strain>
    </source>
</reference>
<evidence type="ECO:0000256" key="1">
    <source>
        <dbReference type="ARBA" id="ARBA00006360"/>
    </source>
</evidence>
<dbReference type="Gene3D" id="1.10.8.60">
    <property type="match status" value="1"/>
</dbReference>
<dbReference type="SUPFAM" id="SSF52540">
    <property type="entry name" value="P-loop containing nucleoside triphosphate hydrolases"/>
    <property type="match status" value="1"/>
</dbReference>
<evidence type="ECO:0000256" key="5">
    <source>
        <dbReference type="ARBA" id="ARBA00022840"/>
    </source>
</evidence>
<dbReference type="InterPro" id="IPR012763">
    <property type="entry name" value="DNA_pol_III_sug/sutau_N"/>
</dbReference>
<keyword evidence="6 8" id="KW-0239">DNA-directed DNA polymerase</keyword>
<dbReference type="GO" id="GO:0006261">
    <property type="term" value="P:DNA-templated DNA replication"/>
    <property type="evidence" value="ECO:0007669"/>
    <property type="project" value="TreeGrafter"/>
</dbReference>
<feature type="domain" description="AAA+ ATPase" evidence="9">
    <location>
        <begin position="37"/>
        <end position="184"/>
    </location>
</feature>
<dbReference type="Proteomes" id="UP001224428">
    <property type="component" value="Unassembled WGS sequence"/>
</dbReference>
<evidence type="ECO:0000256" key="7">
    <source>
        <dbReference type="ARBA" id="ARBA00049244"/>
    </source>
</evidence>
<dbReference type="Pfam" id="PF22608">
    <property type="entry name" value="DNAX_ATPase_lid"/>
    <property type="match status" value="1"/>
</dbReference>
<comment type="catalytic activity">
    <reaction evidence="7 8">
        <text>DNA(n) + a 2'-deoxyribonucleoside 5'-triphosphate = DNA(n+1) + diphosphate</text>
        <dbReference type="Rhea" id="RHEA:22508"/>
        <dbReference type="Rhea" id="RHEA-COMP:17339"/>
        <dbReference type="Rhea" id="RHEA-COMP:17340"/>
        <dbReference type="ChEBI" id="CHEBI:33019"/>
        <dbReference type="ChEBI" id="CHEBI:61560"/>
        <dbReference type="ChEBI" id="CHEBI:173112"/>
        <dbReference type="EC" id="2.7.7.7"/>
    </reaction>
</comment>
<dbReference type="InterPro" id="IPR045085">
    <property type="entry name" value="HLD_clamp_pol_III_gamma_tau"/>
</dbReference>
<dbReference type="InterPro" id="IPR003593">
    <property type="entry name" value="AAA+_ATPase"/>
</dbReference>
<comment type="similarity">
    <text evidence="1 8">Belongs to the DnaX/STICHEL family.</text>
</comment>
<dbReference type="NCBIfam" id="TIGR02397">
    <property type="entry name" value="dnaX_nterm"/>
    <property type="match status" value="1"/>
</dbReference>
<dbReference type="InterPro" id="IPR001270">
    <property type="entry name" value="ClpA/B"/>
</dbReference>
<dbReference type="EMBL" id="JASDDP010000019">
    <property type="protein sequence ID" value="MDJ1645862.1"/>
    <property type="molecule type" value="Genomic_DNA"/>
</dbReference>
<dbReference type="GO" id="GO:0003677">
    <property type="term" value="F:DNA binding"/>
    <property type="evidence" value="ECO:0007669"/>
    <property type="project" value="InterPro"/>
</dbReference>
<sequence length="567" mass="65600">MEYLSLYRKYRPRKFADVVGQEHVVQTLINSIKADKVNHAYLFSGPRGVGKTTLAKLLASSLNCFHKVDVEPCDDCIASFDSQLDIIEIDAATHNKVENVRKIIANINSAPTYGRYKIYIIDEVHMFSSGAFDSMLKTLEEPPKDVVFIFATTDPQKIKPTFLSRVTRLNFSLLSQDVIIKHLEKVLKKEKISFEPNTLEYIAKLSSGGMRDALTIADQSISYGNNIIKLEDLFKQFRIISNESVIEILNALNINDFATLINEMQNLYRSGIEPYNFLNSVINVLRDFIIYKITKNSSHLSVLFKEQINSIHFNKEKAEFYIFKMYDLINSLYYIENKFEFIQMKFVELAMQKPVKIIDEITKLKKALEEDNNIEIDVMEEAVKIKKLSELEYLSLLYSKDIDSSEQAIKLFKQIVERVTSDMIQKFPQLWKQFTSNDNDAISTFNSLLSLLQNSNVIFAGKQFVLISSIDEYLAELSKDENQLKIEIIMYFLFNDSDRYLSGSYDEKQLIFITQNDYKILTENLRKLKAREIAKPDKIEIKYKGTILNLIESQPNTFDLLDSEEDL</sequence>
<dbReference type="GO" id="GO:0003887">
    <property type="term" value="F:DNA-directed DNA polymerase activity"/>
    <property type="evidence" value="ECO:0007669"/>
    <property type="project" value="UniProtKB-KW"/>
</dbReference>
<keyword evidence="8 10" id="KW-0548">Nucleotidyltransferase</keyword>
<evidence type="ECO:0000256" key="3">
    <source>
        <dbReference type="ARBA" id="ARBA00022741"/>
    </source>
</evidence>
<dbReference type="Gene3D" id="3.40.50.300">
    <property type="entry name" value="P-loop containing nucleotide triphosphate hydrolases"/>
    <property type="match status" value="1"/>
</dbReference>
<keyword evidence="4" id="KW-0862">Zinc</keyword>
<dbReference type="InterPro" id="IPR050238">
    <property type="entry name" value="DNA_Rep/Repair_Clamp_Loader"/>
</dbReference>
<evidence type="ECO:0000256" key="8">
    <source>
        <dbReference type="RuleBase" id="RU364063"/>
    </source>
</evidence>
<evidence type="ECO:0000256" key="4">
    <source>
        <dbReference type="ARBA" id="ARBA00022833"/>
    </source>
</evidence>
<dbReference type="SMART" id="SM00382">
    <property type="entry name" value="AAA"/>
    <property type="match status" value="1"/>
</dbReference>
<comment type="caution">
    <text evidence="10">The sequence shown here is derived from an EMBL/GenBank/DDBJ whole genome shotgun (WGS) entry which is preliminary data.</text>
</comment>